<comment type="caution">
    <text evidence="5">The sequence shown here is derived from an EMBL/GenBank/DDBJ whole genome shotgun (WGS) entry which is preliminary data.</text>
</comment>
<evidence type="ECO:0000313" key="6">
    <source>
        <dbReference type="Proteomes" id="UP000321571"/>
    </source>
</evidence>
<dbReference type="SUPFAM" id="SSF49265">
    <property type="entry name" value="Fibronectin type III"/>
    <property type="match status" value="1"/>
</dbReference>
<dbReference type="OrthoDB" id="4921630at2"/>
<dbReference type="Pfam" id="PF03372">
    <property type="entry name" value="Exo_endo_phos"/>
    <property type="match status" value="1"/>
</dbReference>
<dbReference type="GO" id="GO:0000272">
    <property type="term" value="P:polysaccharide catabolic process"/>
    <property type="evidence" value="ECO:0007669"/>
    <property type="project" value="UniProtKB-KW"/>
</dbReference>
<dbReference type="AlphaFoldDB" id="A0A5C8NKH4"/>
<dbReference type="PROSITE" id="PS50853">
    <property type="entry name" value="FN3"/>
    <property type="match status" value="2"/>
</dbReference>
<dbReference type="SMART" id="SM00060">
    <property type="entry name" value="FN3"/>
    <property type="match status" value="2"/>
</dbReference>
<dbReference type="Proteomes" id="UP000321571">
    <property type="component" value="Unassembled WGS sequence"/>
</dbReference>
<reference evidence="5 6" key="1">
    <citation type="submission" date="2019-06" db="EMBL/GenBank/DDBJ databases">
        <title>Aeromicrobium sp. nov., isolated from a maize field.</title>
        <authorList>
            <person name="Lin S.-Y."/>
            <person name="Tsai C.-F."/>
            <person name="Young C.-C."/>
        </authorList>
    </citation>
    <scope>NUCLEOTIDE SEQUENCE [LARGE SCALE GENOMIC DNA]</scope>
    <source>
        <strain evidence="5 6">CC-CFT486</strain>
    </source>
</reference>
<dbReference type="SUPFAM" id="SSF56219">
    <property type="entry name" value="DNase I-like"/>
    <property type="match status" value="1"/>
</dbReference>
<keyword evidence="3" id="KW-0624">Polysaccharide degradation</keyword>
<keyword evidence="2" id="KW-0378">Hydrolase</keyword>
<dbReference type="EMBL" id="VDUX01000002">
    <property type="protein sequence ID" value="TXL62269.1"/>
    <property type="molecule type" value="Genomic_DNA"/>
</dbReference>
<dbReference type="Gene3D" id="2.60.40.10">
    <property type="entry name" value="Immunoglobulins"/>
    <property type="match status" value="2"/>
</dbReference>
<dbReference type="GO" id="GO:0016798">
    <property type="term" value="F:hydrolase activity, acting on glycosyl bonds"/>
    <property type="evidence" value="ECO:0007669"/>
    <property type="project" value="UniProtKB-KW"/>
</dbReference>
<proteinExistence type="predicted"/>
<organism evidence="5 6">
    <name type="scientific">Aeromicrobium terrae</name>
    <dbReference type="NCBI Taxonomy" id="2498846"/>
    <lineage>
        <taxon>Bacteria</taxon>
        <taxon>Bacillati</taxon>
        <taxon>Actinomycetota</taxon>
        <taxon>Actinomycetes</taxon>
        <taxon>Propionibacteriales</taxon>
        <taxon>Nocardioidaceae</taxon>
        <taxon>Aeromicrobium</taxon>
    </lineage>
</organism>
<feature type="domain" description="Fibronectin type-III" evidence="4">
    <location>
        <begin position="35"/>
        <end position="125"/>
    </location>
</feature>
<evidence type="ECO:0000313" key="5">
    <source>
        <dbReference type="EMBL" id="TXL62269.1"/>
    </source>
</evidence>
<gene>
    <name evidence="5" type="ORF">FHP06_06120</name>
</gene>
<keyword evidence="1" id="KW-0677">Repeat</keyword>
<evidence type="ECO:0000259" key="4">
    <source>
        <dbReference type="PROSITE" id="PS50853"/>
    </source>
</evidence>
<accession>A0A5C8NKH4</accession>
<dbReference type="InterPro" id="IPR013783">
    <property type="entry name" value="Ig-like_fold"/>
</dbReference>
<sequence>MRNRGLGLSLVVTAVVGTLVVGLLVTRALTASADPPTHLAATALSPTSVELEWQPTDDADAYVVLIGSDRALTKDTRKIRVKKPTVTLSDLKPSTPGSDRYYRVDAVHGDDVVPSRTRRFTLKPAAMPAVKVDKVAADGVRLVWKPVANARQYDVDIARSKDFTGDVTSVRTLGSEARFVTTSMAAGTRYWLRVRPVNGDSVGAFGKPVDVKTRMREAAFNVGTWNVCSEKCSGYSSRARIMADFLDDNAIDIFALQEAGGKRVGATTNAIFTGHSQGYVRASGGAKARYIFYRPALFTQKSGGYFAVGHGRHATWARFVLKATGRQFILVDVHLENGHGNDAKRASEMRVLLSRMRSINDRGLPIIYAGDFNSGRHRGKDSPGAMMRSAGLEDSVELAKDPVNRQFNSGHTMGTGVPSSGAYVDHIFVSNEFSVVGWKQLVRMAGGRYVRPVVSDHNALRATVALDAASVTIGAPTPTTTVGGLTGE</sequence>
<evidence type="ECO:0000256" key="3">
    <source>
        <dbReference type="ARBA" id="ARBA00023326"/>
    </source>
</evidence>
<evidence type="ECO:0000256" key="1">
    <source>
        <dbReference type="ARBA" id="ARBA00022737"/>
    </source>
</evidence>
<dbReference type="InterPro" id="IPR005135">
    <property type="entry name" value="Endo/exonuclease/phosphatase"/>
</dbReference>
<keyword evidence="6" id="KW-1185">Reference proteome</keyword>
<dbReference type="PANTHER" id="PTHR46708:SF2">
    <property type="entry name" value="FIBRONECTIN TYPE-III DOMAIN-CONTAINING PROTEIN"/>
    <property type="match status" value="1"/>
</dbReference>
<dbReference type="InterPro" id="IPR036116">
    <property type="entry name" value="FN3_sf"/>
</dbReference>
<dbReference type="InterPro" id="IPR036691">
    <property type="entry name" value="Endo/exonu/phosph_ase_sf"/>
</dbReference>
<dbReference type="InterPro" id="IPR003961">
    <property type="entry name" value="FN3_dom"/>
</dbReference>
<dbReference type="PANTHER" id="PTHR46708">
    <property type="entry name" value="TENASCIN"/>
    <property type="match status" value="1"/>
</dbReference>
<dbReference type="InterPro" id="IPR050991">
    <property type="entry name" value="ECM_Regulatory_Proteins"/>
</dbReference>
<evidence type="ECO:0000256" key="2">
    <source>
        <dbReference type="ARBA" id="ARBA00023295"/>
    </source>
</evidence>
<keyword evidence="2" id="KW-0326">Glycosidase</keyword>
<dbReference type="RefSeq" id="WP_147684785.1">
    <property type="nucleotide sequence ID" value="NZ_VDUX01000002.1"/>
</dbReference>
<keyword evidence="3" id="KW-0119">Carbohydrate metabolism</keyword>
<feature type="domain" description="Fibronectin type-III" evidence="4">
    <location>
        <begin position="126"/>
        <end position="216"/>
    </location>
</feature>
<dbReference type="CDD" id="cd00063">
    <property type="entry name" value="FN3"/>
    <property type="match status" value="2"/>
</dbReference>
<dbReference type="Gene3D" id="3.60.10.10">
    <property type="entry name" value="Endonuclease/exonuclease/phosphatase"/>
    <property type="match status" value="1"/>
</dbReference>
<name>A0A5C8NKH4_9ACTN</name>
<protein>
    <recommendedName>
        <fullName evidence="4">Fibronectin type-III domain-containing protein</fullName>
    </recommendedName>
</protein>